<dbReference type="AlphaFoldDB" id="A0A316WAS4"/>
<evidence type="ECO:0008006" key="4">
    <source>
        <dbReference type="Google" id="ProtNLM"/>
    </source>
</evidence>
<feature type="compositionally biased region" description="Polar residues" evidence="1">
    <location>
        <begin position="10"/>
        <end position="25"/>
    </location>
</feature>
<organism evidence="2 3">
    <name type="scientific">Ceraceosorus guamensis</name>
    <dbReference type="NCBI Taxonomy" id="1522189"/>
    <lineage>
        <taxon>Eukaryota</taxon>
        <taxon>Fungi</taxon>
        <taxon>Dikarya</taxon>
        <taxon>Basidiomycota</taxon>
        <taxon>Ustilaginomycotina</taxon>
        <taxon>Exobasidiomycetes</taxon>
        <taxon>Ceraceosorales</taxon>
        <taxon>Ceraceosoraceae</taxon>
        <taxon>Ceraceosorus</taxon>
    </lineage>
</organism>
<name>A0A316WAS4_9BASI</name>
<protein>
    <recommendedName>
        <fullName evidence="4">Myb-like domain-containing protein</fullName>
    </recommendedName>
</protein>
<evidence type="ECO:0000256" key="1">
    <source>
        <dbReference type="SAM" id="MobiDB-lite"/>
    </source>
</evidence>
<dbReference type="InParanoid" id="A0A316WAS4"/>
<reference evidence="2 3" key="1">
    <citation type="journal article" date="2018" name="Mol. Biol. Evol.">
        <title>Broad Genomic Sampling Reveals a Smut Pathogenic Ancestry of the Fungal Clade Ustilaginomycotina.</title>
        <authorList>
            <person name="Kijpornyongpan T."/>
            <person name="Mondo S.J."/>
            <person name="Barry K."/>
            <person name="Sandor L."/>
            <person name="Lee J."/>
            <person name="Lipzen A."/>
            <person name="Pangilinan J."/>
            <person name="LaButti K."/>
            <person name="Hainaut M."/>
            <person name="Henrissat B."/>
            <person name="Grigoriev I.V."/>
            <person name="Spatafora J.W."/>
            <person name="Aime M.C."/>
        </authorList>
    </citation>
    <scope>NUCLEOTIDE SEQUENCE [LARGE SCALE GENOMIC DNA]</scope>
    <source>
        <strain evidence="2 3">MCA 4658</strain>
    </source>
</reference>
<dbReference type="RefSeq" id="XP_025372981.1">
    <property type="nucleotide sequence ID" value="XM_025515797.1"/>
</dbReference>
<dbReference type="Proteomes" id="UP000245783">
    <property type="component" value="Unassembled WGS sequence"/>
</dbReference>
<sequence>MPTAMKRKSPSPSAAYSETSSTSPQGDDAPGSPIRSSGSAKRVKQNKGGMPSEGNAKTAWTAAEDKVFIDMMLASYKPDFPVVAKQLGEIRTSQGLPPRALKQVYARNERIKVMVRKMFEGSR</sequence>
<gene>
    <name evidence="2" type="ORF">IE81DRAFT_344309</name>
</gene>
<dbReference type="GeneID" id="37037667"/>
<dbReference type="EMBL" id="KZ819353">
    <property type="protein sequence ID" value="PWN45821.1"/>
    <property type="molecule type" value="Genomic_DNA"/>
</dbReference>
<dbReference type="OrthoDB" id="10283094at2759"/>
<feature type="region of interest" description="Disordered" evidence="1">
    <location>
        <begin position="1"/>
        <end position="58"/>
    </location>
</feature>
<evidence type="ECO:0000313" key="3">
    <source>
        <dbReference type="Proteomes" id="UP000245783"/>
    </source>
</evidence>
<accession>A0A316WAS4</accession>
<evidence type="ECO:0000313" key="2">
    <source>
        <dbReference type="EMBL" id="PWN45821.1"/>
    </source>
</evidence>
<proteinExistence type="predicted"/>
<keyword evidence="3" id="KW-1185">Reference proteome</keyword>